<evidence type="ECO:0000256" key="1">
    <source>
        <dbReference type="ARBA" id="ARBA00023002"/>
    </source>
</evidence>
<protein>
    <recommendedName>
        <fullName evidence="2">FAD-binding domain-containing protein</fullName>
    </recommendedName>
</protein>
<dbReference type="GO" id="GO:0071949">
    <property type="term" value="F:FAD binding"/>
    <property type="evidence" value="ECO:0007669"/>
    <property type="project" value="InterPro"/>
</dbReference>
<comment type="caution">
    <text evidence="3">The sequence shown here is derived from an EMBL/GenBank/DDBJ whole genome shotgun (WGS) entry which is preliminary data.</text>
</comment>
<dbReference type="NCBIfam" id="NF004834">
    <property type="entry name" value="PRK06185.1-3"/>
    <property type="match status" value="1"/>
</dbReference>
<dbReference type="PRINTS" id="PR00420">
    <property type="entry name" value="RNGMNOXGNASE"/>
</dbReference>
<evidence type="ECO:0000313" key="4">
    <source>
        <dbReference type="Proteomes" id="UP001165124"/>
    </source>
</evidence>
<dbReference type="InterPro" id="IPR002938">
    <property type="entry name" value="FAD-bd"/>
</dbReference>
<reference evidence="3" key="1">
    <citation type="submission" date="2023-02" db="EMBL/GenBank/DDBJ databases">
        <title>Actinomadura rubrobrunea NBRC 14622.</title>
        <authorList>
            <person name="Ichikawa N."/>
            <person name="Sato H."/>
            <person name="Tonouchi N."/>
        </authorList>
    </citation>
    <scope>NUCLEOTIDE SEQUENCE</scope>
    <source>
        <strain evidence="3">NBRC 14622</strain>
    </source>
</reference>
<keyword evidence="4" id="KW-1185">Reference proteome</keyword>
<dbReference type="SUPFAM" id="SSF51905">
    <property type="entry name" value="FAD/NAD(P)-binding domain"/>
    <property type="match status" value="1"/>
</dbReference>
<dbReference type="Pfam" id="PF01494">
    <property type="entry name" value="FAD_binding_3"/>
    <property type="match status" value="1"/>
</dbReference>
<feature type="domain" description="FAD-binding" evidence="2">
    <location>
        <begin position="5"/>
        <end position="346"/>
    </location>
</feature>
<dbReference type="GO" id="GO:0016491">
    <property type="term" value="F:oxidoreductase activity"/>
    <property type="evidence" value="ECO:0007669"/>
    <property type="project" value="UniProtKB-KW"/>
</dbReference>
<name>A0A9W6Q0D0_9ACTN</name>
<keyword evidence="1" id="KW-0560">Oxidoreductase</keyword>
<gene>
    <name evidence="3" type="ORF">Arub01_58180</name>
</gene>
<dbReference type="PANTHER" id="PTHR43476">
    <property type="entry name" value="3-(3-HYDROXY-PHENYL)PROPIONATE/3-HYDROXYCINNAMIC ACID HYDROXYLASE"/>
    <property type="match status" value="1"/>
</dbReference>
<dbReference type="InterPro" id="IPR050631">
    <property type="entry name" value="PheA/TfdB_FAD_monoxygenase"/>
</dbReference>
<evidence type="ECO:0000313" key="3">
    <source>
        <dbReference type="EMBL" id="GLW67575.1"/>
    </source>
</evidence>
<sequence>MDTNTTCCVAGGGPAGMVLGLLLARAGVDVVVLEKHGDFLRDFRGDTVHPSTLDVLDEAGLGARFAALPHRKIDRLTMVADDGERRLVDLRTLPGRHPYIAMVPQWDFLAMLAEEAARLPGFTLLMNAEATGLLRDGDRVAGVRYRDADGAEHRIRALLTVAADGRHSTLRRASGLRLREFGAPMDVAWFRMPRRDADRDDSFLRISAGRLMAVINRTSYWQMGYLLPKGGYERVRAAGAAELRRQVVDLLPFLADRIDGLDLDAVRVLDVRVDRLRRWHRPGLLCIGDAAHAMSPIGGVGINLAVQDAVAAANLLYEPLRRGAVTSGDLAAVQRRRARPTAVVQRVQIALQNLLVRPTLRGEQPGVLRLARTLPSLPVLPRLAARMVGYGPRPEHVRVPDDAAAARLRAPSA</sequence>
<dbReference type="RefSeq" id="WP_067916353.1">
    <property type="nucleotide sequence ID" value="NZ_BSRZ01000027.1"/>
</dbReference>
<proteinExistence type="predicted"/>
<evidence type="ECO:0000259" key="2">
    <source>
        <dbReference type="Pfam" id="PF01494"/>
    </source>
</evidence>
<dbReference type="Proteomes" id="UP001165124">
    <property type="component" value="Unassembled WGS sequence"/>
</dbReference>
<dbReference type="NCBIfam" id="NF004833">
    <property type="entry name" value="PRK06185.1-1"/>
    <property type="match status" value="1"/>
</dbReference>
<accession>A0A9W6Q0D0</accession>
<dbReference type="Gene3D" id="3.50.50.60">
    <property type="entry name" value="FAD/NAD(P)-binding domain"/>
    <property type="match status" value="2"/>
</dbReference>
<dbReference type="PANTHER" id="PTHR43476:SF5">
    <property type="entry name" value="FAD-DEPENDENT MONOOXYGENASE"/>
    <property type="match status" value="1"/>
</dbReference>
<dbReference type="AlphaFoldDB" id="A0A9W6Q0D0"/>
<organism evidence="3 4">
    <name type="scientific">Actinomadura rubrobrunea</name>
    <dbReference type="NCBI Taxonomy" id="115335"/>
    <lineage>
        <taxon>Bacteria</taxon>
        <taxon>Bacillati</taxon>
        <taxon>Actinomycetota</taxon>
        <taxon>Actinomycetes</taxon>
        <taxon>Streptosporangiales</taxon>
        <taxon>Thermomonosporaceae</taxon>
        <taxon>Actinomadura</taxon>
    </lineage>
</organism>
<dbReference type="InterPro" id="IPR036188">
    <property type="entry name" value="FAD/NAD-bd_sf"/>
</dbReference>
<dbReference type="EMBL" id="BSRZ01000027">
    <property type="protein sequence ID" value="GLW67575.1"/>
    <property type="molecule type" value="Genomic_DNA"/>
</dbReference>